<dbReference type="GO" id="GO:0046081">
    <property type="term" value="P:dUTP catabolic process"/>
    <property type="evidence" value="ECO:0007669"/>
    <property type="project" value="InterPro"/>
</dbReference>
<dbReference type="EMBL" id="DQWS01000101">
    <property type="protein sequence ID" value="HDD52949.1"/>
    <property type="molecule type" value="Genomic_DNA"/>
</dbReference>
<evidence type="ECO:0000313" key="8">
    <source>
        <dbReference type="EMBL" id="HDD52949.1"/>
    </source>
</evidence>
<feature type="compositionally biased region" description="Gly residues" evidence="6">
    <location>
        <begin position="144"/>
        <end position="154"/>
    </location>
</feature>
<accession>A0A7C0Y849</accession>
<keyword evidence="5" id="KW-0460">Magnesium</keyword>
<dbReference type="PANTHER" id="PTHR11241:SF0">
    <property type="entry name" value="DEOXYURIDINE 5'-TRIPHOSPHATE NUCLEOTIDOHYDROLASE"/>
    <property type="match status" value="1"/>
</dbReference>
<dbReference type="NCBIfam" id="TIGR00576">
    <property type="entry name" value="dut"/>
    <property type="match status" value="1"/>
</dbReference>
<keyword evidence="2 5" id="KW-0378">Hydrolase</keyword>
<dbReference type="Proteomes" id="UP000885690">
    <property type="component" value="Unassembled WGS sequence"/>
</dbReference>
<protein>
    <recommendedName>
        <fullName evidence="5">Deoxyuridine 5'-triphosphate nucleotidohydrolase</fullName>
        <shortName evidence="5">dUTPase</shortName>
        <ecNumber evidence="5">3.6.1.23</ecNumber>
    </recommendedName>
    <alternativeName>
        <fullName evidence="5">dUTP pyrophosphatase</fullName>
    </alternativeName>
</protein>
<evidence type="ECO:0000259" key="7">
    <source>
        <dbReference type="Pfam" id="PF00692"/>
    </source>
</evidence>
<dbReference type="PANTHER" id="PTHR11241">
    <property type="entry name" value="DEOXYURIDINE 5'-TRIPHOSPHATE NUCLEOTIDOHYDROLASE"/>
    <property type="match status" value="1"/>
</dbReference>
<name>A0A7C0Y849_9BACT</name>
<comment type="catalytic activity">
    <reaction evidence="4 5">
        <text>dUTP + H2O = dUMP + diphosphate + H(+)</text>
        <dbReference type="Rhea" id="RHEA:10248"/>
        <dbReference type="ChEBI" id="CHEBI:15377"/>
        <dbReference type="ChEBI" id="CHEBI:15378"/>
        <dbReference type="ChEBI" id="CHEBI:33019"/>
        <dbReference type="ChEBI" id="CHEBI:61555"/>
        <dbReference type="ChEBI" id="CHEBI:246422"/>
        <dbReference type="EC" id="3.6.1.23"/>
    </reaction>
</comment>
<feature type="binding site" evidence="5">
    <location>
        <begin position="73"/>
        <end position="75"/>
    </location>
    <ligand>
        <name>substrate</name>
    </ligand>
</feature>
<dbReference type="GO" id="GO:0006226">
    <property type="term" value="P:dUMP biosynthetic process"/>
    <property type="evidence" value="ECO:0007669"/>
    <property type="project" value="UniProtKB-UniRule"/>
</dbReference>
<dbReference type="InterPro" id="IPR036157">
    <property type="entry name" value="dUTPase-like_sf"/>
</dbReference>
<comment type="function">
    <text evidence="5">This enzyme is involved in nucleotide metabolism: it produces dUMP, the immediate precursor of thymidine nucleotides and it decreases the intracellular concentration of dUTP so that uracil cannot be incorporated into DNA.</text>
</comment>
<evidence type="ECO:0000256" key="5">
    <source>
        <dbReference type="HAMAP-Rule" id="MF_00116"/>
    </source>
</evidence>
<dbReference type="HAMAP" id="MF_00116">
    <property type="entry name" value="dUTPase_bact"/>
    <property type="match status" value="1"/>
</dbReference>
<feature type="region of interest" description="Disordered" evidence="6">
    <location>
        <begin position="135"/>
        <end position="154"/>
    </location>
</feature>
<feature type="binding site" evidence="5">
    <location>
        <position position="86"/>
    </location>
    <ligand>
        <name>substrate</name>
    </ligand>
</feature>
<dbReference type="UniPathway" id="UPA00610">
    <property type="reaction ID" value="UER00666"/>
</dbReference>
<evidence type="ECO:0000256" key="3">
    <source>
        <dbReference type="ARBA" id="ARBA00023080"/>
    </source>
</evidence>
<dbReference type="InterPro" id="IPR008181">
    <property type="entry name" value="dUTPase"/>
</dbReference>
<sequence>MGEFPEGGPVRIEVKKVRTSAQLPRYMSPEAAGMDFFACLDTPTTLEPGEWKAIPTGVALALPPGWEIQIRPRSGLALKHGVTLLNSPGTIDSDYRGEIKIILINLGKGPFTIQPYMRIAQGILAPVARGELEEVKDLPPSSRGEGGFGHTGLL</sequence>
<evidence type="ECO:0000256" key="4">
    <source>
        <dbReference type="ARBA" id="ARBA00047686"/>
    </source>
</evidence>
<gene>
    <name evidence="5" type="primary">dut</name>
    <name evidence="8" type="ORF">ENF32_02625</name>
</gene>
<dbReference type="Pfam" id="PF00692">
    <property type="entry name" value="dUTPase"/>
    <property type="match status" value="1"/>
</dbReference>
<keyword evidence="3 5" id="KW-0546">Nucleotide metabolism</keyword>
<reference evidence="8" key="1">
    <citation type="journal article" date="2020" name="mSystems">
        <title>Genome- and Community-Level Interaction Insights into Carbon Utilization and Element Cycling Functions of Hydrothermarchaeota in Hydrothermal Sediment.</title>
        <authorList>
            <person name="Zhou Z."/>
            <person name="Liu Y."/>
            <person name="Xu W."/>
            <person name="Pan J."/>
            <person name="Luo Z.H."/>
            <person name="Li M."/>
        </authorList>
    </citation>
    <scope>NUCLEOTIDE SEQUENCE [LARGE SCALE GENOMIC DNA]</scope>
    <source>
        <strain evidence="8">HyVt-115</strain>
    </source>
</reference>
<dbReference type="Gene3D" id="2.70.40.10">
    <property type="match status" value="1"/>
</dbReference>
<feature type="binding site" evidence="5">
    <location>
        <begin position="90"/>
        <end position="92"/>
    </location>
    <ligand>
        <name>substrate</name>
    </ligand>
</feature>
<comment type="pathway">
    <text evidence="5">Pyrimidine metabolism; dUMP biosynthesis; dUMP from dCTP (dUTP route): step 2/2.</text>
</comment>
<dbReference type="CDD" id="cd07557">
    <property type="entry name" value="trimeric_dUTPase"/>
    <property type="match status" value="1"/>
</dbReference>
<evidence type="ECO:0000256" key="1">
    <source>
        <dbReference type="ARBA" id="ARBA00006581"/>
    </source>
</evidence>
<comment type="caution">
    <text evidence="5">Lacks conserved residue(s) required for the propagation of feature annotation.</text>
</comment>
<comment type="similarity">
    <text evidence="1 5">Belongs to the dUTPase family.</text>
</comment>
<dbReference type="AlphaFoldDB" id="A0A7C0Y849"/>
<keyword evidence="5" id="KW-0479">Metal-binding</keyword>
<comment type="cofactor">
    <cofactor evidence="5">
        <name>Mg(2+)</name>
        <dbReference type="ChEBI" id="CHEBI:18420"/>
    </cofactor>
</comment>
<dbReference type="GO" id="GO:0004170">
    <property type="term" value="F:dUTP diphosphatase activity"/>
    <property type="evidence" value="ECO:0007669"/>
    <property type="project" value="UniProtKB-UniRule"/>
</dbReference>
<dbReference type="EC" id="3.6.1.23" evidence="5"/>
<proteinExistence type="inferred from homology"/>
<feature type="domain" description="dUTPase-like" evidence="7">
    <location>
        <begin position="21"/>
        <end position="152"/>
    </location>
</feature>
<evidence type="ECO:0000256" key="2">
    <source>
        <dbReference type="ARBA" id="ARBA00022801"/>
    </source>
</evidence>
<organism evidence="8">
    <name type="scientific">Thermosulfidibacter takaii</name>
    <dbReference type="NCBI Taxonomy" id="412593"/>
    <lineage>
        <taxon>Bacteria</taxon>
        <taxon>Pseudomonadati</taxon>
        <taxon>Thermosulfidibacterota</taxon>
        <taxon>Thermosulfidibacteria</taxon>
        <taxon>Thermosulfidibacterales</taxon>
        <taxon>Thermosulfidibacteraceae</taxon>
    </lineage>
</organism>
<dbReference type="InterPro" id="IPR033704">
    <property type="entry name" value="dUTPase_trimeric"/>
</dbReference>
<dbReference type="NCBIfam" id="NF001862">
    <property type="entry name" value="PRK00601.1"/>
    <property type="match status" value="1"/>
</dbReference>
<dbReference type="SUPFAM" id="SSF51283">
    <property type="entry name" value="dUTPase-like"/>
    <property type="match status" value="1"/>
</dbReference>
<evidence type="ECO:0000256" key="6">
    <source>
        <dbReference type="SAM" id="MobiDB-lite"/>
    </source>
</evidence>
<comment type="caution">
    <text evidence="8">The sequence shown here is derived from an EMBL/GenBank/DDBJ whole genome shotgun (WGS) entry which is preliminary data.</text>
</comment>
<dbReference type="InterPro" id="IPR029054">
    <property type="entry name" value="dUTPase-like"/>
</dbReference>
<dbReference type="GO" id="GO:0000287">
    <property type="term" value="F:magnesium ion binding"/>
    <property type="evidence" value="ECO:0007669"/>
    <property type="project" value="UniProtKB-UniRule"/>
</dbReference>